<comment type="caution">
    <text evidence="3">The sequence shown here is derived from an EMBL/GenBank/DDBJ whole genome shotgun (WGS) entry which is preliminary data.</text>
</comment>
<gene>
    <name evidence="3" type="ORF">PGLA1383_LOCUS47685</name>
</gene>
<dbReference type="InterPro" id="IPR001258">
    <property type="entry name" value="NHL_repeat"/>
</dbReference>
<organism evidence="3 4">
    <name type="scientific">Polarella glacialis</name>
    <name type="common">Dinoflagellate</name>
    <dbReference type="NCBI Taxonomy" id="89957"/>
    <lineage>
        <taxon>Eukaryota</taxon>
        <taxon>Sar</taxon>
        <taxon>Alveolata</taxon>
        <taxon>Dinophyceae</taxon>
        <taxon>Suessiales</taxon>
        <taxon>Suessiaceae</taxon>
        <taxon>Polarella</taxon>
    </lineage>
</organism>
<feature type="repeat" description="NHL" evidence="2">
    <location>
        <begin position="294"/>
        <end position="336"/>
    </location>
</feature>
<evidence type="ECO:0000313" key="3">
    <source>
        <dbReference type="EMBL" id="CAE8631655.1"/>
    </source>
</evidence>
<evidence type="ECO:0008006" key="5">
    <source>
        <dbReference type="Google" id="ProtNLM"/>
    </source>
</evidence>
<dbReference type="CDD" id="cd05819">
    <property type="entry name" value="NHL"/>
    <property type="match status" value="1"/>
</dbReference>
<accession>A0A813H1Y6</accession>
<evidence type="ECO:0000313" key="4">
    <source>
        <dbReference type="Proteomes" id="UP000654075"/>
    </source>
</evidence>
<protein>
    <recommendedName>
        <fullName evidence="5">NHL repeat containing protein</fullName>
    </recommendedName>
</protein>
<dbReference type="Gene3D" id="2.40.10.500">
    <property type="match status" value="1"/>
</dbReference>
<dbReference type="InterPro" id="IPR011042">
    <property type="entry name" value="6-blade_b-propeller_TolB-like"/>
</dbReference>
<dbReference type="PANTHER" id="PTHR46388:SF2">
    <property type="entry name" value="NHL REPEAT-CONTAINING PROTEIN 2"/>
    <property type="match status" value="1"/>
</dbReference>
<dbReference type="PROSITE" id="PS51125">
    <property type="entry name" value="NHL"/>
    <property type="match status" value="4"/>
</dbReference>
<feature type="repeat" description="NHL" evidence="2">
    <location>
        <begin position="245"/>
        <end position="276"/>
    </location>
</feature>
<sequence length="440" mass="45244">MLCIVSKLFSYVRVCLCVCVYAFLSIDLNAEAAAIVYGQPRFTSTAANQGSKSRVSASTLDNPQGVAFHPTSGRLCVADTGNNRVLCYSAGNTTASSVYGQADFVSIVSRDGNRGGTASASTLYSPSSVAFHPTSGELCVADKMNDRVLCYGAGNTTASRVYGQADFVRRGFGGSPSASTLYRPSSVAFHPTSGELCIADGSSNRVLCYGAGNATGNTMASSVYGQADFSSGYANRRGNVSASTLDSPDGIAFHPTSGELCVADTGNNRVLCYSAGNTTASSVYGQADFVSGDGNRGGNVSASTLENPQGVAFHPTSGELCIADRVNSRVLCYGAGNSIASTVYGQADFVSASRNRGTSNADASTLNLPYDVAFDPNSGDCFFVDSGNNRGVFSDLAATTTTTTTSVVGASPPDGQASQVPMSGPRITVVAIAATGLFHW</sequence>
<keyword evidence="1" id="KW-0677">Repeat</keyword>
<evidence type="ECO:0000256" key="2">
    <source>
        <dbReference type="PROSITE-ProRule" id="PRU00504"/>
    </source>
</evidence>
<dbReference type="EMBL" id="CAJNNV010030178">
    <property type="protein sequence ID" value="CAE8631655.1"/>
    <property type="molecule type" value="Genomic_DNA"/>
</dbReference>
<keyword evidence="4" id="KW-1185">Reference proteome</keyword>
<dbReference type="PANTHER" id="PTHR46388">
    <property type="entry name" value="NHL REPEAT-CONTAINING PROTEIN 2"/>
    <property type="match status" value="1"/>
</dbReference>
<proteinExistence type="predicted"/>
<feature type="repeat" description="NHL" evidence="2">
    <location>
        <begin position="60"/>
        <end position="91"/>
    </location>
</feature>
<name>A0A813H1Y6_POLGL</name>
<feature type="repeat" description="NHL" evidence="2">
    <location>
        <begin position="112"/>
        <end position="154"/>
    </location>
</feature>
<dbReference type="AlphaFoldDB" id="A0A813H1Y6"/>
<reference evidence="3" key="1">
    <citation type="submission" date="2021-02" db="EMBL/GenBank/DDBJ databases">
        <authorList>
            <person name="Dougan E. K."/>
            <person name="Rhodes N."/>
            <person name="Thang M."/>
            <person name="Chan C."/>
        </authorList>
    </citation>
    <scope>NUCLEOTIDE SEQUENCE</scope>
</reference>
<dbReference type="OrthoDB" id="10018185at2759"/>
<dbReference type="Pfam" id="PF01436">
    <property type="entry name" value="NHL"/>
    <property type="match status" value="3"/>
</dbReference>
<dbReference type="Gene3D" id="2.120.10.30">
    <property type="entry name" value="TolB, C-terminal domain"/>
    <property type="match status" value="2"/>
</dbReference>
<evidence type="ECO:0000256" key="1">
    <source>
        <dbReference type="ARBA" id="ARBA00022737"/>
    </source>
</evidence>
<dbReference type="SUPFAM" id="SSF101898">
    <property type="entry name" value="NHL repeat"/>
    <property type="match status" value="1"/>
</dbReference>
<dbReference type="Proteomes" id="UP000654075">
    <property type="component" value="Unassembled WGS sequence"/>
</dbReference>